<dbReference type="InterPro" id="IPR000182">
    <property type="entry name" value="GNAT_dom"/>
</dbReference>
<keyword evidence="2 5" id="KW-0012">Acyltransferase</keyword>
<reference evidence="4 7" key="2">
    <citation type="submission" date="2021-01" db="EMBL/GenBank/DDBJ databases">
        <title>Whole genome shotgun sequence of Cellulomonas oligotrophica NBRC 109435.</title>
        <authorList>
            <person name="Komaki H."/>
            <person name="Tamura T."/>
        </authorList>
    </citation>
    <scope>NUCLEOTIDE SEQUENCE [LARGE SCALE GENOMIC DNA]</scope>
    <source>
        <strain evidence="4 7">NBRC 109435</strain>
    </source>
</reference>
<accession>A0A7Y9JZF0</accession>
<sequence>MTLFAEHRPDLRGVPDPALVVRVAAPDDVDAVVSVAATRGERAPGFRDQVAAWAQDPARHVLVADRRGEVVGWAMLARWVDPTDVPDGWYVSALTVHPAWRRRHAGDRLLRALLTCDLAADGPVRSVVNAGNGPSLALHRRHGFVEVRRAATLAGITFVGGTGVLLAADRGERGRA</sequence>
<evidence type="ECO:0000313" key="5">
    <source>
        <dbReference type="EMBL" id="NYD86719.1"/>
    </source>
</evidence>
<evidence type="ECO:0000313" key="7">
    <source>
        <dbReference type="Proteomes" id="UP000618382"/>
    </source>
</evidence>
<proteinExistence type="predicted"/>
<comment type="caution">
    <text evidence="5">The sequence shown here is derived from an EMBL/GenBank/DDBJ whole genome shotgun (WGS) entry which is preliminary data.</text>
</comment>
<name>A0A7Y9JZF0_9CELL</name>
<dbReference type="AlphaFoldDB" id="A0A7Y9JZF0"/>
<dbReference type="Gene3D" id="3.40.630.30">
    <property type="match status" value="1"/>
</dbReference>
<dbReference type="EC" id="2.3.1.183" evidence="5"/>
<dbReference type="Proteomes" id="UP000618382">
    <property type="component" value="Unassembled WGS sequence"/>
</dbReference>
<organism evidence="5 6">
    <name type="scientific">Cellulomonas oligotrophica</name>
    <dbReference type="NCBI Taxonomy" id="931536"/>
    <lineage>
        <taxon>Bacteria</taxon>
        <taxon>Bacillati</taxon>
        <taxon>Actinomycetota</taxon>
        <taxon>Actinomycetes</taxon>
        <taxon>Micrococcales</taxon>
        <taxon>Cellulomonadaceae</taxon>
        <taxon>Cellulomonas</taxon>
    </lineage>
</organism>
<keyword evidence="7" id="KW-1185">Reference proteome</keyword>
<dbReference type="RefSeq" id="WP_140458296.1">
    <property type="nucleotide sequence ID" value="NZ_BAABFI010000001.1"/>
</dbReference>
<evidence type="ECO:0000313" key="6">
    <source>
        <dbReference type="Proteomes" id="UP000577956"/>
    </source>
</evidence>
<evidence type="ECO:0000256" key="2">
    <source>
        <dbReference type="ARBA" id="ARBA00023315"/>
    </source>
</evidence>
<dbReference type="EMBL" id="JACCBK010000001">
    <property type="protein sequence ID" value="NYD86719.1"/>
    <property type="molecule type" value="Genomic_DNA"/>
</dbReference>
<dbReference type="PANTHER" id="PTHR43877">
    <property type="entry name" value="AMINOALKYLPHOSPHONATE N-ACETYLTRANSFERASE-RELATED-RELATED"/>
    <property type="match status" value="1"/>
</dbReference>
<dbReference type="EMBL" id="BONN01000020">
    <property type="protein sequence ID" value="GIG34566.1"/>
    <property type="molecule type" value="Genomic_DNA"/>
</dbReference>
<reference evidence="5 6" key="1">
    <citation type="submission" date="2020-07" db="EMBL/GenBank/DDBJ databases">
        <title>Sequencing the genomes of 1000 actinobacteria strains.</title>
        <authorList>
            <person name="Klenk H.-P."/>
        </authorList>
    </citation>
    <scope>NUCLEOTIDE SEQUENCE [LARGE SCALE GENOMIC DNA]</scope>
    <source>
        <strain evidence="5 6">DSM 24482</strain>
    </source>
</reference>
<dbReference type="InterPro" id="IPR016181">
    <property type="entry name" value="Acyl_CoA_acyltransferase"/>
</dbReference>
<protein>
    <submittedName>
        <fullName evidence="5">Phosphinothricin acetyltransferase</fullName>
        <ecNumber evidence="5">2.3.1.183</ecNumber>
    </submittedName>
</protein>
<keyword evidence="1 5" id="KW-0808">Transferase</keyword>
<feature type="domain" description="N-acetyltransferase" evidence="3">
    <location>
        <begin position="19"/>
        <end position="171"/>
    </location>
</feature>
<dbReference type="PROSITE" id="PS51186">
    <property type="entry name" value="GNAT"/>
    <property type="match status" value="1"/>
</dbReference>
<dbReference type="GO" id="GO:0102971">
    <property type="term" value="F:phosphinothricin N-acetyltransferase activity"/>
    <property type="evidence" value="ECO:0007669"/>
    <property type="project" value="UniProtKB-EC"/>
</dbReference>
<dbReference type="CDD" id="cd04301">
    <property type="entry name" value="NAT_SF"/>
    <property type="match status" value="1"/>
</dbReference>
<dbReference type="InterPro" id="IPR050832">
    <property type="entry name" value="Bact_Acetyltransf"/>
</dbReference>
<evidence type="ECO:0000256" key="1">
    <source>
        <dbReference type="ARBA" id="ARBA00022679"/>
    </source>
</evidence>
<dbReference type="Proteomes" id="UP000577956">
    <property type="component" value="Unassembled WGS sequence"/>
</dbReference>
<gene>
    <name evidence="5" type="ORF">BKA21_002268</name>
    <name evidence="4" type="ORF">Col01nite_37250</name>
</gene>
<dbReference type="SUPFAM" id="SSF55729">
    <property type="entry name" value="Acyl-CoA N-acyltransferases (Nat)"/>
    <property type="match status" value="1"/>
</dbReference>
<dbReference type="Pfam" id="PF00583">
    <property type="entry name" value="Acetyltransf_1"/>
    <property type="match status" value="1"/>
</dbReference>
<evidence type="ECO:0000313" key="4">
    <source>
        <dbReference type="EMBL" id="GIG34566.1"/>
    </source>
</evidence>
<evidence type="ECO:0000259" key="3">
    <source>
        <dbReference type="PROSITE" id="PS51186"/>
    </source>
</evidence>